<feature type="signal peptide" evidence="1">
    <location>
        <begin position="1"/>
        <end position="24"/>
    </location>
</feature>
<accession>A0A1I7W4K4</accession>
<dbReference type="Proteomes" id="UP000095285">
    <property type="component" value="Unassembled WGS sequence"/>
</dbReference>
<organism evidence="3 4">
    <name type="scientific">Loa loa</name>
    <name type="common">Eye worm</name>
    <name type="synonym">Filaria loa</name>
    <dbReference type="NCBI Taxonomy" id="7209"/>
    <lineage>
        <taxon>Eukaryota</taxon>
        <taxon>Metazoa</taxon>
        <taxon>Ecdysozoa</taxon>
        <taxon>Nematoda</taxon>
        <taxon>Chromadorea</taxon>
        <taxon>Rhabditida</taxon>
        <taxon>Spirurina</taxon>
        <taxon>Spiruromorpha</taxon>
        <taxon>Filarioidea</taxon>
        <taxon>Onchocercidae</taxon>
        <taxon>Loa</taxon>
    </lineage>
</organism>
<dbReference type="AlphaFoldDB" id="A0A1I7W4K4"/>
<evidence type="ECO:0000313" key="4">
    <source>
        <dbReference type="WBParaSite" id="EN70_9594"/>
    </source>
</evidence>
<evidence type="ECO:0000256" key="1">
    <source>
        <dbReference type="SAM" id="SignalP"/>
    </source>
</evidence>
<reference evidence="4" key="2">
    <citation type="submission" date="2016-11" db="UniProtKB">
        <authorList>
            <consortium name="WormBaseParasite"/>
        </authorList>
    </citation>
    <scope>IDENTIFICATION</scope>
</reference>
<accession>A0A1S0TL23</accession>
<dbReference type="GeneID" id="9949996"/>
<proteinExistence type="predicted"/>
<dbReference type="CTD" id="9949996"/>
<gene>
    <name evidence="2 4" type="ORF">LOAG_12532</name>
</gene>
<reference evidence="2 3" key="1">
    <citation type="submission" date="2012-04" db="EMBL/GenBank/DDBJ databases">
        <title>The Genome Sequence of Loa loa.</title>
        <authorList>
            <consortium name="The Broad Institute Genome Sequencing Platform"/>
            <consortium name="Broad Institute Genome Sequencing Center for Infectious Disease"/>
            <person name="Nutman T.B."/>
            <person name="Fink D.L."/>
            <person name="Russ C."/>
            <person name="Young S."/>
            <person name="Zeng Q."/>
            <person name="Gargeya S."/>
            <person name="Alvarado L."/>
            <person name="Berlin A."/>
            <person name="Chapman S.B."/>
            <person name="Chen Z."/>
            <person name="Freedman E."/>
            <person name="Gellesch M."/>
            <person name="Goldberg J."/>
            <person name="Griggs A."/>
            <person name="Gujja S."/>
            <person name="Heilman E.R."/>
            <person name="Heiman D."/>
            <person name="Howarth C."/>
            <person name="Mehta T."/>
            <person name="Neiman D."/>
            <person name="Pearson M."/>
            <person name="Roberts A."/>
            <person name="Saif S."/>
            <person name="Shea T."/>
            <person name="Shenoy N."/>
            <person name="Sisk P."/>
            <person name="Stolte C."/>
            <person name="Sykes S."/>
            <person name="White J."/>
            <person name="Yandava C."/>
            <person name="Haas B."/>
            <person name="Henn M.R."/>
            <person name="Nusbaum C."/>
            <person name="Birren B."/>
        </authorList>
    </citation>
    <scope>NUCLEOTIDE SEQUENCE [LARGE SCALE GENOMIC DNA]</scope>
</reference>
<dbReference type="KEGG" id="loa:LOAG_12532"/>
<sequence length="79" mass="8970">MYRTVVLSFLLQLLLWKQLHLCHAAKTAKSNVVQYAPKGIFAVPLCCEEPWDFDGDAGRCMLDMVYTFPFGRSVSRDGN</sequence>
<keyword evidence="3" id="KW-1185">Reference proteome</keyword>
<keyword evidence="1" id="KW-0732">Signal</keyword>
<feature type="chain" id="PRO_5010242549" evidence="1">
    <location>
        <begin position="25"/>
        <end position="79"/>
    </location>
</feature>
<evidence type="ECO:0000313" key="3">
    <source>
        <dbReference type="Proteomes" id="UP000095285"/>
    </source>
</evidence>
<dbReference type="WBParaSite" id="EN70_9594">
    <property type="protein sequence ID" value="EN70_9594"/>
    <property type="gene ID" value="EN70_9594"/>
</dbReference>
<dbReference type="EMBL" id="JH712331">
    <property type="protein sequence ID" value="EFO15977.2"/>
    <property type="molecule type" value="Genomic_DNA"/>
</dbReference>
<dbReference type="RefSeq" id="XP_003148092.2">
    <property type="nucleotide sequence ID" value="XM_003148044.2"/>
</dbReference>
<protein>
    <submittedName>
        <fullName evidence="4">Secreted protein</fullName>
    </submittedName>
</protein>
<evidence type="ECO:0000313" key="2">
    <source>
        <dbReference type="EMBL" id="EFO15977.2"/>
    </source>
</evidence>
<name>A0A1I7W4K4_LOALO</name>